<dbReference type="InterPro" id="IPR000719">
    <property type="entry name" value="Prot_kinase_dom"/>
</dbReference>
<feature type="compositionally biased region" description="Basic and acidic residues" evidence="1">
    <location>
        <begin position="579"/>
        <end position="595"/>
    </location>
</feature>
<dbReference type="Gene3D" id="3.30.200.20">
    <property type="entry name" value="Phosphorylase Kinase, domain 1"/>
    <property type="match status" value="1"/>
</dbReference>
<feature type="domain" description="Protein kinase" evidence="2">
    <location>
        <begin position="384"/>
        <end position="819"/>
    </location>
</feature>
<dbReference type="STRING" id="53326.A0A016W0A1"/>
<dbReference type="InterPro" id="IPR016186">
    <property type="entry name" value="C-type_lectin-like/link_sf"/>
</dbReference>
<feature type="region of interest" description="Disordered" evidence="1">
    <location>
        <begin position="579"/>
        <end position="605"/>
    </location>
</feature>
<dbReference type="PROSITE" id="PS50878">
    <property type="entry name" value="RT_POL"/>
    <property type="match status" value="1"/>
</dbReference>
<dbReference type="SMART" id="SM00220">
    <property type="entry name" value="S_TKc"/>
    <property type="match status" value="1"/>
</dbReference>
<dbReference type="InterPro" id="IPR011009">
    <property type="entry name" value="Kinase-like_dom_sf"/>
</dbReference>
<organism evidence="4 5">
    <name type="scientific">Ancylostoma ceylanicum</name>
    <dbReference type="NCBI Taxonomy" id="53326"/>
    <lineage>
        <taxon>Eukaryota</taxon>
        <taxon>Metazoa</taxon>
        <taxon>Ecdysozoa</taxon>
        <taxon>Nematoda</taxon>
        <taxon>Chromadorea</taxon>
        <taxon>Rhabditida</taxon>
        <taxon>Rhabditina</taxon>
        <taxon>Rhabditomorpha</taxon>
        <taxon>Strongyloidea</taxon>
        <taxon>Ancylostomatidae</taxon>
        <taxon>Ancylostomatinae</taxon>
        <taxon>Ancylostoma</taxon>
    </lineage>
</organism>
<dbReference type="PANTHER" id="PTHR15508:SF8">
    <property type="entry name" value="LD24550P"/>
    <property type="match status" value="1"/>
</dbReference>
<dbReference type="Proteomes" id="UP000024635">
    <property type="component" value="Unassembled WGS sequence"/>
</dbReference>
<dbReference type="EMBL" id="JARK01001338">
    <property type="protein sequence ID" value="EYC33040.1"/>
    <property type="molecule type" value="Genomic_DNA"/>
</dbReference>
<dbReference type="SMART" id="SM00745">
    <property type="entry name" value="MIT"/>
    <property type="match status" value="1"/>
</dbReference>
<dbReference type="Gene3D" id="1.20.58.80">
    <property type="entry name" value="Phosphotransferase system, lactose/cellobiose-type IIA subunit"/>
    <property type="match status" value="1"/>
</dbReference>
<dbReference type="InterPro" id="IPR036181">
    <property type="entry name" value="MIT_dom_sf"/>
</dbReference>
<dbReference type="GO" id="GO:0004672">
    <property type="term" value="F:protein kinase activity"/>
    <property type="evidence" value="ECO:0007669"/>
    <property type="project" value="InterPro"/>
</dbReference>
<name>A0A016W0A1_9BILA</name>
<accession>A0A016W0A1</accession>
<dbReference type="SUPFAM" id="SSF116846">
    <property type="entry name" value="MIT domain"/>
    <property type="match status" value="1"/>
</dbReference>
<dbReference type="Gene3D" id="1.10.510.10">
    <property type="entry name" value="Transferase(Phosphotransferase) domain 1"/>
    <property type="match status" value="1"/>
</dbReference>
<dbReference type="PROSITE" id="PS50011">
    <property type="entry name" value="PROTEIN_KINASE_DOM"/>
    <property type="match status" value="1"/>
</dbReference>
<dbReference type="GO" id="GO:0005524">
    <property type="term" value="F:ATP binding"/>
    <property type="evidence" value="ECO:0007669"/>
    <property type="project" value="InterPro"/>
</dbReference>
<gene>
    <name evidence="4" type="primary">Acey_s0002.g572</name>
    <name evidence="4" type="ORF">Y032_0002g572</name>
</gene>
<dbReference type="SUPFAM" id="SSF56112">
    <property type="entry name" value="Protein kinase-like (PK-like)"/>
    <property type="match status" value="1"/>
</dbReference>
<feature type="domain" description="Reverse transcriptase" evidence="3">
    <location>
        <begin position="1"/>
        <end position="92"/>
    </location>
</feature>
<evidence type="ECO:0000259" key="3">
    <source>
        <dbReference type="PROSITE" id="PS50878"/>
    </source>
</evidence>
<dbReference type="InterPro" id="IPR007330">
    <property type="entry name" value="MIT_dom"/>
</dbReference>
<evidence type="ECO:0000313" key="5">
    <source>
        <dbReference type="Proteomes" id="UP000024635"/>
    </source>
</evidence>
<dbReference type="SUPFAM" id="SSF56436">
    <property type="entry name" value="C-type lectin-like"/>
    <property type="match status" value="1"/>
</dbReference>
<dbReference type="AlphaFoldDB" id="A0A016W0A1"/>
<dbReference type="InterPro" id="IPR051866">
    <property type="entry name" value="Intracell_Sig-Traffick_Protein"/>
</dbReference>
<protein>
    <recommendedName>
        <fullName evidence="6">Protein kinase domain-containing protein</fullName>
    </recommendedName>
</protein>
<reference evidence="5" key="1">
    <citation type="journal article" date="2015" name="Nat. Genet.">
        <title>The genome and transcriptome of the zoonotic hookworm Ancylostoma ceylanicum identify infection-specific gene families.</title>
        <authorList>
            <person name="Schwarz E.M."/>
            <person name="Hu Y."/>
            <person name="Antoshechkin I."/>
            <person name="Miller M.M."/>
            <person name="Sternberg P.W."/>
            <person name="Aroian R.V."/>
        </authorList>
    </citation>
    <scope>NUCLEOTIDE SEQUENCE</scope>
    <source>
        <strain evidence="5">HY135</strain>
    </source>
</reference>
<dbReference type="InterPro" id="IPR000477">
    <property type="entry name" value="RT_dom"/>
</dbReference>
<sequence length="1060" mass="119386">MRQVAQKDGSEIDGETLQMLLFADDVVLVASKPETLQSLLNEICHLTERIGLKIHPGKTKWMKNTHCDDFEIKLNNQLVERVEHYVYLGQAIRMDNDLRLELSRRRKAGWTAFSKIDVLLKSKDIPARTKSQLFHSSVLPALLYGCETWNLTKAEERSLQKAVEQPNPGQAATPSSFLYEGVNIMDAPNIVEQNGDSSEVLTPEVISSPEVDTTGSSVGVHTSASTGEFQFPDVVISTDEPTAEISLRPRRKPSVMERIFPKLSPSNNSTQGVPSLDDSDYLVKAAHLVSTAQRAEHEHAYELAFQCYKNAASSLIQGIQHESDMARRNAVRRKTAKYLVAAERLYRAHLAYDGAAPIVNLESLVESTMMDPDVLAFQCANACLKNYRVVGVLPSINAIKWVLKVEEKSTGRLFVMKLLEKGVRTPKSRVLLPTNVPHMVQLYQFFETETYIILVLDYVECGTLWSFLSLYFAESEKRFLLSLAAGDDEGICDVAHCSTMRMQPTVAELECYRGRRLHFSVGVDFERVAEMRDETQSSDVPSTSGVVCTMGEDATGVCSAPEGDFYLIGEGAAENVSLKGEESPARVRFPSRQDDDQPTDEMSNQSLLASISSVRSYLRRERRRAWPGRRPLPETLIVHWSAQLVSWLYVMHNEHAEVIGDLRPDNLLVGLDGNLQMTYYGKWHNTGRPKDVVEGYSAPDCFKHGWVPNVANDVWTLGAIMFELLSGRALVNAAPHGVTAHSTAPCVALPRQDRHTIRQMRHDTTLLAVRGRSHTAPSGVAADEHCSRSFVSIFRDKLIYSAAVEAKASLLLLSGRYWLYCNAKGGGWCLQDLHSAAVGAISSERMYWSEADKYCKARRMHLGSFEDEAESSFVIANYRVKHALHGWGLHPLWRSSTPKKDRKLRKRILDKNRGRFNWYYQGGEQYRLTSYEKCPAVSKKDGRLLQIRCFHPEANIYEVNNEVVCSEKIAKLSGRPKPSAPDTSKEGVFYIRRNGKAVHFHIVTTGTIFEKEARSECAKIGYELGRFDNENEERYVIKRFHGRHCTGCKGMYWVEPREEK</sequence>
<evidence type="ECO:0000313" key="4">
    <source>
        <dbReference type="EMBL" id="EYC33040.1"/>
    </source>
</evidence>
<proteinExistence type="predicted"/>
<dbReference type="PANTHER" id="PTHR15508">
    <property type="entry name" value="RIBOSOMAL PROTEIN S6 KINASE"/>
    <property type="match status" value="1"/>
</dbReference>
<evidence type="ECO:0000259" key="2">
    <source>
        <dbReference type="PROSITE" id="PS50011"/>
    </source>
</evidence>
<keyword evidence="5" id="KW-1185">Reference proteome</keyword>
<dbReference type="CDD" id="cd02677">
    <property type="entry name" value="MIT_SNX15"/>
    <property type="match status" value="1"/>
</dbReference>
<evidence type="ECO:0008006" key="6">
    <source>
        <dbReference type="Google" id="ProtNLM"/>
    </source>
</evidence>
<dbReference type="Pfam" id="PF04212">
    <property type="entry name" value="MIT"/>
    <property type="match status" value="1"/>
</dbReference>
<dbReference type="Gene3D" id="3.10.100.10">
    <property type="entry name" value="Mannose-Binding Protein A, subunit A"/>
    <property type="match status" value="1"/>
</dbReference>
<dbReference type="OrthoDB" id="1278353at2759"/>
<dbReference type="CDD" id="cd00037">
    <property type="entry name" value="CLECT"/>
    <property type="match status" value="1"/>
</dbReference>
<evidence type="ECO:0000256" key="1">
    <source>
        <dbReference type="SAM" id="MobiDB-lite"/>
    </source>
</evidence>
<comment type="caution">
    <text evidence="4">The sequence shown here is derived from an EMBL/GenBank/DDBJ whole genome shotgun (WGS) entry which is preliminary data.</text>
</comment>
<dbReference type="InterPro" id="IPR016187">
    <property type="entry name" value="CTDL_fold"/>
</dbReference>